<dbReference type="InterPro" id="IPR006151">
    <property type="entry name" value="Shikm_DH/Glu-tRNA_Rdtase"/>
</dbReference>
<evidence type="ECO:0000259" key="11">
    <source>
        <dbReference type="Pfam" id="PF18317"/>
    </source>
</evidence>
<dbReference type="GO" id="GO:0008652">
    <property type="term" value="P:amino acid biosynthetic process"/>
    <property type="evidence" value="ECO:0007669"/>
    <property type="project" value="UniProtKB-KW"/>
</dbReference>
<dbReference type="CDD" id="cd01065">
    <property type="entry name" value="NAD_bind_Shikimate_DH"/>
    <property type="match status" value="1"/>
</dbReference>
<comment type="similarity">
    <text evidence="8">Belongs to the shikimate dehydrogenase family.</text>
</comment>
<dbReference type="GO" id="GO:0004764">
    <property type="term" value="F:shikimate 3-dehydrogenase (NADP+) activity"/>
    <property type="evidence" value="ECO:0007669"/>
    <property type="project" value="UniProtKB-UniRule"/>
</dbReference>
<dbReference type="InterPro" id="IPR022893">
    <property type="entry name" value="Shikimate_DH_fam"/>
</dbReference>
<evidence type="ECO:0000256" key="8">
    <source>
        <dbReference type="HAMAP-Rule" id="MF_00222"/>
    </source>
</evidence>
<dbReference type="InterPro" id="IPR036291">
    <property type="entry name" value="NAD(P)-bd_dom_sf"/>
</dbReference>
<evidence type="ECO:0000256" key="7">
    <source>
        <dbReference type="ARBA" id="ARBA00049442"/>
    </source>
</evidence>
<evidence type="ECO:0000256" key="4">
    <source>
        <dbReference type="ARBA" id="ARBA00022857"/>
    </source>
</evidence>
<feature type="binding site" evidence="8">
    <location>
        <position position="263"/>
    </location>
    <ligand>
        <name>shikimate</name>
        <dbReference type="ChEBI" id="CHEBI:36208"/>
    </ligand>
</feature>
<dbReference type="SUPFAM" id="SSF51735">
    <property type="entry name" value="NAD(P)-binding Rossmann-fold domains"/>
    <property type="match status" value="1"/>
</dbReference>
<feature type="binding site" evidence="8">
    <location>
        <position position="256"/>
    </location>
    <ligand>
        <name>NADP(+)</name>
        <dbReference type="ChEBI" id="CHEBI:58349"/>
    </ligand>
</feature>
<dbReference type="EMBL" id="FMSH01000533">
    <property type="protein sequence ID" value="SCV01577.1"/>
    <property type="molecule type" value="Genomic_DNA"/>
</dbReference>
<keyword evidence="3 8" id="KW-0028">Amino-acid biosynthesis</keyword>
<dbReference type="UniPathway" id="UPA00053">
    <property type="reaction ID" value="UER00087"/>
</dbReference>
<sequence length="295" mass="31556">MTSTDSSQATSDRYVVIGNPVAHSRSPAIHAAFARQTGEAVQYDRLEAPLDGFADTVRQFFADGGYGCNVTVPFKLEAYDLADRLTERAEAAGAVNTLWIEEGMIHGDNTDGIGLVRDIQDNLDTLIEGKRVLLLGAGGAAMGAMLPLIECRPSRIVVANRTASRASDMLEEFVEAADQYGVELWGGGLDALDGLSEDEAVDVVINASSSSLHGEVPPVPEFLLGKGVLAYDMMYGAEPTVFLQFAARCGARTSDGLGMLVEQAAEAFYIWRGVRPRTAPVLAELRTALQAERKG</sequence>
<evidence type="ECO:0000259" key="9">
    <source>
        <dbReference type="Pfam" id="PF01488"/>
    </source>
</evidence>
<dbReference type="AlphaFoldDB" id="A0A1K0ISJ5"/>
<feature type="binding site" evidence="8">
    <location>
        <begin position="24"/>
        <end position="26"/>
    </location>
    <ligand>
        <name>shikimate</name>
        <dbReference type="ChEBI" id="CHEBI:36208"/>
    </ligand>
</feature>
<dbReference type="GO" id="GO:0019632">
    <property type="term" value="P:shikimate metabolic process"/>
    <property type="evidence" value="ECO:0007669"/>
    <property type="project" value="InterPro"/>
</dbReference>
<dbReference type="Pfam" id="PF08501">
    <property type="entry name" value="Shikimate_dh_N"/>
    <property type="match status" value="1"/>
</dbReference>
<dbReference type="InterPro" id="IPR046346">
    <property type="entry name" value="Aminoacid_DH-like_N_sf"/>
</dbReference>
<feature type="domain" description="SDH C-terminal" evidence="11">
    <location>
        <begin position="256"/>
        <end position="286"/>
    </location>
</feature>
<organism evidence="12">
    <name type="scientific">Cupriavidus necator</name>
    <name type="common">Alcaligenes eutrophus</name>
    <name type="synonym">Ralstonia eutropha</name>
    <dbReference type="NCBI Taxonomy" id="106590"/>
    <lineage>
        <taxon>Bacteria</taxon>
        <taxon>Pseudomonadati</taxon>
        <taxon>Pseudomonadota</taxon>
        <taxon>Betaproteobacteria</taxon>
        <taxon>Burkholderiales</taxon>
        <taxon>Burkholderiaceae</taxon>
        <taxon>Cupriavidus</taxon>
    </lineage>
</organism>
<evidence type="ECO:0000256" key="6">
    <source>
        <dbReference type="ARBA" id="ARBA00023141"/>
    </source>
</evidence>
<feature type="binding site" evidence="8">
    <location>
        <position position="233"/>
    </location>
    <ligand>
        <name>NADP(+)</name>
        <dbReference type="ChEBI" id="CHEBI:58349"/>
    </ligand>
</feature>
<feature type="binding site" evidence="8">
    <location>
        <begin position="136"/>
        <end position="140"/>
    </location>
    <ligand>
        <name>NADP(+)</name>
        <dbReference type="ChEBI" id="CHEBI:58349"/>
    </ligand>
</feature>
<keyword evidence="4 8" id="KW-0521">NADP</keyword>
<dbReference type="Pfam" id="PF01488">
    <property type="entry name" value="Shikimate_DH"/>
    <property type="match status" value="1"/>
</dbReference>
<evidence type="ECO:0000256" key="1">
    <source>
        <dbReference type="ARBA" id="ARBA00004871"/>
    </source>
</evidence>
<evidence type="ECO:0000256" key="3">
    <source>
        <dbReference type="ARBA" id="ARBA00022605"/>
    </source>
</evidence>
<dbReference type="HAMAP" id="MF_00222">
    <property type="entry name" value="Shikimate_DH_AroE"/>
    <property type="match status" value="1"/>
</dbReference>
<dbReference type="FunFam" id="3.40.50.10860:FF:000006">
    <property type="entry name" value="Shikimate dehydrogenase (NADP(+))"/>
    <property type="match status" value="1"/>
</dbReference>
<evidence type="ECO:0000313" key="12">
    <source>
        <dbReference type="EMBL" id="SCV01577.1"/>
    </source>
</evidence>
<reference evidence="12" key="1">
    <citation type="submission" date="2016-09" db="EMBL/GenBank/DDBJ databases">
        <authorList>
            <person name="Capua I."/>
            <person name="De Benedictis P."/>
            <person name="Joannis T."/>
            <person name="Lombin L.H."/>
            <person name="Cattoli G."/>
        </authorList>
    </citation>
    <scope>NUCLEOTIDE SEQUENCE</scope>
    <source>
        <strain evidence="12">B9</strain>
    </source>
</reference>
<comment type="subunit">
    <text evidence="8">Homodimer.</text>
</comment>
<keyword evidence="5 8" id="KW-0560">Oxidoreductase</keyword>
<feature type="binding site" evidence="8">
    <location>
        <position position="96"/>
    </location>
    <ligand>
        <name>shikimate</name>
        <dbReference type="ChEBI" id="CHEBI:36208"/>
    </ligand>
</feature>
<feature type="domain" description="Shikimate dehydrogenase substrate binding N-terminal" evidence="10">
    <location>
        <begin position="16"/>
        <end position="98"/>
    </location>
</feature>
<gene>
    <name evidence="8 12" type="primary">aroE</name>
    <name evidence="12" type="ORF">CNECB9_830014</name>
</gene>
<dbReference type="InterPro" id="IPR011342">
    <property type="entry name" value="Shikimate_DH"/>
</dbReference>
<dbReference type="GO" id="GO:0009423">
    <property type="term" value="P:chorismate biosynthetic process"/>
    <property type="evidence" value="ECO:0007669"/>
    <property type="project" value="UniProtKB-UniRule"/>
</dbReference>
<name>A0A1K0ISJ5_CUPNE</name>
<feature type="binding site" evidence="8">
    <location>
        <position position="235"/>
    </location>
    <ligand>
        <name>shikimate</name>
        <dbReference type="ChEBI" id="CHEBI:36208"/>
    </ligand>
</feature>
<dbReference type="GO" id="GO:0005829">
    <property type="term" value="C:cytosol"/>
    <property type="evidence" value="ECO:0007669"/>
    <property type="project" value="TreeGrafter"/>
</dbReference>
<dbReference type="PANTHER" id="PTHR21089:SF1">
    <property type="entry name" value="BIFUNCTIONAL 3-DEHYDROQUINATE DEHYDRATASE_SHIKIMATE DEHYDROGENASE, CHLOROPLASTIC"/>
    <property type="match status" value="1"/>
</dbReference>
<evidence type="ECO:0000256" key="2">
    <source>
        <dbReference type="ARBA" id="ARBA00012962"/>
    </source>
</evidence>
<dbReference type="NCBIfam" id="TIGR00507">
    <property type="entry name" value="aroE"/>
    <property type="match status" value="1"/>
</dbReference>
<feature type="binding site" evidence="8">
    <location>
        <position position="111"/>
    </location>
    <ligand>
        <name>shikimate</name>
        <dbReference type="ChEBI" id="CHEBI:36208"/>
    </ligand>
</feature>
<dbReference type="EC" id="1.1.1.25" evidence="2 8"/>
<evidence type="ECO:0000259" key="10">
    <source>
        <dbReference type="Pfam" id="PF08501"/>
    </source>
</evidence>
<dbReference type="InterPro" id="IPR013708">
    <property type="entry name" value="Shikimate_DH-bd_N"/>
</dbReference>
<feature type="binding site" evidence="8">
    <location>
        <position position="87"/>
    </location>
    <ligand>
        <name>NADP(+)</name>
        <dbReference type="ChEBI" id="CHEBI:58349"/>
    </ligand>
</feature>
<dbReference type="InterPro" id="IPR041121">
    <property type="entry name" value="SDH_C"/>
</dbReference>
<dbReference type="Pfam" id="PF18317">
    <property type="entry name" value="SDH_C"/>
    <property type="match status" value="1"/>
</dbReference>
<feature type="domain" description="Quinate/shikimate 5-dehydrogenase/glutamyl-tRNA reductase" evidence="9">
    <location>
        <begin position="127"/>
        <end position="176"/>
    </location>
</feature>
<proteinExistence type="inferred from homology"/>
<evidence type="ECO:0000256" key="5">
    <source>
        <dbReference type="ARBA" id="ARBA00023002"/>
    </source>
</evidence>
<dbReference type="GO" id="GO:0009073">
    <property type="term" value="P:aromatic amino acid family biosynthetic process"/>
    <property type="evidence" value="ECO:0007669"/>
    <property type="project" value="UniProtKB-KW"/>
</dbReference>
<protein>
    <recommendedName>
        <fullName evidence="2 8">Shikimate dehydrogenase (NADP(+))</fullName>
        <shortName evidence="8">SDH</shortName>
        <ecNumber evidence="2 8">1.1.1.25</ecNumber>
    </recommendedName>
</protein>
<dbReference type="Gene3D" id="3.40.50.10860">
    <property type="entry name" value="Leucine Dehydrogenase, chain A, domain 1"/>
    <property type="match status" value="1"/>
</dbReference>
<comment type="function">
    <text evidence="8">Involved in the biosynthesis of the chorismate, which leads to the biosynthesis of aromatic amino acids. Catalyzes the reversible NADPH linked reduction of 3-dehydroshikimate (DHSA) to yield shikimate (SA).</text>
</comment>
<keyword evidence="6 8" id="KW-0057">Aromatic amino acid biosynthesis</keyword>
<comment type="catalytic activity">
    <reaction evidence="7 8">
        <text>shikimate + NADP(+) = 3-dehydroshikimate + NADPH + H(+)</text>
        <dbReference type="Rhea" id="RHEA:17737"/>
        <dbReference type="ChEBI" id="CHEBI:15378"/>
        <dbReference type="ChEBI" id="CHEBI:16630"/>
        <dbReference type="ChEBI" id="CHEBI:36208"/>
        <dbReference type="ChEBI" id="CHEBI:57783"/>
        <dbReference type="ChEBI" id="CHEBI:58349"/>
        <dbReference type="EC" id="1.1.1.25"/>
    </reaction>
</comment>
<feature type="binding site" evidence="8">
    <location>
        <begin position="160"/>
        <end position="165"/>
    </location>
    <ligand>
        <name>NADP(+)</name>
        <dbReference type="ChEBI" id="CHEBI:58349"/>
    </ligand>
</feature>
<dbReference type="GO" id="GO:0050661">
    <property type="term" value="F:NADP binding"/>
    <property type="evidence" value="ECO:0007669"/>
    <property type="project" value="InterPro"/>
</dbReference>
<dbReference type="Gene3D" id="3.40.50.720">
    <property type="entry name" value="NAD(P)-binding Rossmann-like Domain"/>
    <property type="match status" value="1"/>
</dbReference>
<feature type="active site" description="Proton acceptor" evidence="8">
    <location>
        <position position="75"/>
    </location>
</feature>
<dbReference type="SUPFAM" id="SSF53223">
    <property type="entry name" value="Aminoacid dehydrogenase-like, N-terminal domain"/>
    <property type="match status" value="1"/>
</dbReference>
<accession>A0A1K0ISJ5</accession>
<dbReference type="PANTHER" id="PTHR21089">
    <property type="entry name" value="SHIKIMATE DEHYDROGENASE"/>
    <property type="match status" value="1"/>
</dbReference>
<feature type="binding site" evidence="8">
    <location>
        <position position="71"/>
    </location>
    <ligand>
        <name>shikimate</name>
        <dbReference type="ChEBI" id="CHEBI:36208"/>
    </ligand>
</feature>
<comment type="pathway">
    <text evidence="1 8">Metabolic intermediate biosynthesis; chorismate biosynthesis; chorismate from D-erythrose 4-phosphate and phosphoenolpyruvate: step 4/7.</text>
</comment>
<dbReference type="NCBIfam" id="NF001310">
    <property type="entry name" value="PRK00258.1-2"/>
    <property type="match status" value="1"/>
</dbReference>
<dbReference type="RefSeq" id="WP_340530877.1">
    <property type="nucleotide sequence ID" value="NZ_FMSH01000533.1"/>
</dbReference>